<dbReference type="PANTHER" id="PTHR44591">
    <property type="entry name" value="STRESS RESPONSE REGULATOR PROTEIN 1"/>
    <property type="match status" value="1"/>
</dbReference>
<keyword evidence="5" id="KW-1185">Reference proteome</keyword>
<gene>
    <name evidence="4" type="primary">phoB_1</name>
    <name evidence="4" type="ORF">Poly30_20140</name>
</gene>
<name>A0A518EQX8_9BACT</name>
<dbReference type="AlphaFoldDB" id="A0A518EQX8"/>
<evidence type="ECO:0000313" key="5">
    <source>
        <dbReference type="Proteomes" id="UP000320390"/>
    </source>
</evidence>
<evidence type="ECO:0000259" key="3">
    <source>
        <dbReference type="PROSITE" id="PS50110"/>
    </source>
</evidence>
<dbReference type="InterPro" id="IPR001789">
    <property type="entry name" value="Sig_transdc_resp-reg_receiver"/>
</dbReference>
<evidence type="ECO:0000256" key="1">
    <source>
        <dbReference type="ARBA" id="ARBA00022553"/>
    </source>
</evidence>
<keyword evidence="1 2" id="KW-0597">Phosphoprotein</keyword>
<organism evidence="4 5">
    <name type="scientific">Saltatorellus ferox</name>
    <dbReference type="NCBI Taxonomy" id="2528018"/>
    <lineage>
        <taxon>Bacteria</taxon>
        <taxon>Pseudomonadati</taxon>
        <taxon>Planctomycetota</taxon>
        <taxon>Planctomycetia</taxon>
        <taxon>Planctomycetia incertae sedis</taxon>
        <taxon>Saltatorellus</taxon>
    </lineage>
</organism>
<sequence>MTLDAKYGTDNIQEWITTLGSSPPDDRSTTTGTSVAPMVLIVEDDSSIACSLAIRLKVQGFRSCTATDANAALETAREHEPDCAILDVNVPGGDGFMVADRLRKEPKTRDLPVVFLTASMLPELRKKAEAFPDAAFMTKPYEAKELLATVRELIEGRCSGSADGPL</sequence>
<proteinExistence type="predicted"/>
<feature type="domain" description="Response regulatory" evidence="3">
    <location>
        <begin position="38"/>
        <end position="154"/>
    </location>
</feature>
<dbReference type="SMART" id="SM00448">
    <property type="entry name" value="REC"/>
    <property type="match status" value="1"/>
</dbReference>
<feature type="modified residue" description="4-aspartylphosphate" evidence="2">
    <location>
        <position position="87"/>
    </location>
</feature>
<dbReference type="OrthoDB" id="282973at2"/>
<dbReference type="InterPro" id="IPR011006">
    <property type="entry name" value="CheY-like_superfamily"/>
</dbReference>
<dbReference type="SUPFAM" id="SSF52172">
    <property type="entry name" value="CheY-like"/>
    <property type="match status" value="1"/>
</dbReference>
<dbReference type="Pfam" id="PF00072">
    <property type="entry name" value="Response_reg"/>
    <property type="match status" value="1"/>
</dbReference>
<dbReference type="EMBL" id="CP036434">
    <property type="protein sequence ID" value="QDV06504.1"/>
    <property type="molecule type" value="Genomic_DNA"/>
</dbReference>
<dbReference type="InterPro" id="IPR050595">
    <property type="entry name" value="Bact_response_regulator"/>
</dbReference>
<dbReference type="GO" id="GO:0000160">
    <property type="term" value="P:phosphorelay signal transduction system"/>
    <property type="evidence" value="ECO:0007669"/>
    <property type="project" value="InterPro"/>
</dbReference>
<dbReference type="PROSITE" id="PS50110">
    <property type="entry name" value="RESPONSE_REGULATORY"/>
    <property type="match status" value="1"/>
</dbReference>
<accession>A0A518EQX8</accession>
<protein>
    <submittedName>
        <fullName evidence="4">Phosphate regulon transcriptional regulatory protein PhoB</fullName>
    </submittedName>
</protein>
<evidence type="ECO:0000256" key="2">
    <source>
        <dbReference type="PROSITE-ProRule" id="PRU00169"/>
    </source>
</evidence>
<evidence type="ECO:0000313" key="4">
    <source>
        <dbReference type="EMBL" id="QDV06504.1"/>
    </source>
</evidence>
<dbReference type="Proteomes" id="UP000320390">
    <property type="component" value="Chromosome"/>
</dbReference>
<dbReference type="PANTHER" id="PTHR44591:SF18">
    <property type="entry name" value="REGULATORY PROTEIN"/>
    <property type="match status" value="1"/>
</dbReference>
<dbReference type="Gene3D" id="3.40.50.2300">
    <property type="match status" value="1"/>
</dbReference>
<reference evidence="4 5" key="1">
    <citation type="submission" date="2019-02" db="EMBL/GenBank/DDBJ databases">
        <title>Deep-cultivation of Planctomycetes and their phenomic and genomic characterization uncovers novel biology.</title>
        <authorList>
            <person name="Wiegand S."/>
            <person name="Jogler M."/>
            <person name="Boedeker C."/>
            <person name="Pinto D."/>
            <person name="Vollmers J."/>
            <person name="Rivas-Marin E."/>
            <person name="Kohn T."/>
            <person name="Peeters S.H."/>
            <person name="Heuer A."/>
            <person name="Rast P."/>
            <person name="Oberbeckmann S."/>
            <person name="Bunk B."/>
            <person name="Jeske O."/>
            <person name="Meyerdierks A."/>
            <person name="Storesund J.E."/>
            <person name="Kallscheuer N."/>
            <person name="Luecker S."/>
            <person name="Lage O.M."/>
            <person name="Pohl T."/>
            <person name="Merkel B.J."/>
            <person name="Hornburger P."/>
            <person name="Mueller R.-W."/>
            <person name="Bruemmer F."/>
            <person name="Labrenz M."/>
            <person name="Spormann A.M."/>
            <person name="Op den Camp H."/>
            <person name="Overmann J."/>
            <person name="Amann R."/>
            <person name="Jetten M.S.M."/>
            <person name="Mascher T."/>
            <person name="Medema M.H."/>
            <person name="Devos D.P."/>
            <person name="Kaster A.-K."/>
            <person name="Ovreas L."/>
            <person name="Rohde M."/>
            <person name="Galperin M.Y."/>
            <person name="Jogler C."/>
        </authorList>
    </citation>
    <scope>NUCLEOTIDE SEQUENCE [LARGE SCALE GENOMIC DNA]</scope>
    <source>
        <strain evidence="4 5">Poly30</strain>
    </source>
</reference>